<dbReference type="EMBL" id="GBRH01241501">
    <property type="protein sequence ID" value="JAD56394.1"/>
    <property type="molecule type" value="Transcribed_RNA"/>
</dbReference>
<dbReference type="AlphaFoldDB" id="A0A0A9AXB7"/>
<proteinExistence type="predicted"/>
<sequence length="35" mass="3900">MTTLGLCCLEGLVHAAEDRVMFSKISIDFLVCNIR</sequence>
<evidence type="ECO:0000313" key="1">
    <source>
        <dbReference type="EMBL" id="JAD56394.1"/>
    </source>
</evidence>
<accession>A0A0A9AXB7</accession>
<protein>
    <submittedName>
        <fullName evidence="1">Uncharacterized protein</fullName>
    </submittedName>
</protein>
<reference evidence="1" key="1">
    <citation type="submission" date="2014-09" db="EMBL/GenBank/DDBJ databases">
        <authorList>
            <person name="Magalhaes I.L.F."/>
            <person name="Oliveira U."/>
            <person name="Santos F.R."/>
            <person name="Vidigal T.H.D.A."/>
            <person name="Brescovit A.D."/>
            <person name="Santos A.J."/>
        </authorList>
    </citation>
    <scope>NUCLEOTIDE SEQUENCE</scope>
    <source>
        <tissue evidence="1">Shoot tissue taken approximately 20 cm above the soil surface</tissue>
    </source>
</reference>
<organism evidence="1">
    <name type="scientific">Arundo donax</name>
    <name type="common">Giant reed</name>
    <name type="synonym">Donax arundinaceus</name>
    <dbReference type="NCBI Taxonomy" id="35708"/>
    <lineage>
        <taxon>Eukaryota</taxon>
        <taxon>Viridiplantae</taxon>
        <taxon>Streptophyta</taxon>
        <taxon>Embryophyta</taxon>
        <taxon>Tracheophyta</taxon>
        <taxon>Spermatophyta</taxon>
        <taxon>Magnoliopsida</taxon>
        <taxon>Liliopsida</taxon>
        <taxon>Poales</taxon>
        <taxon>Poaceae</taxon>
        <taxon>PACMAD clade</taxon>
        <taxon>Arundinoideae</taxon>
        <taxon>Arundineae</taxon>
        <taxon>Arundo</taxon>
    </lineage>
</organism>
<name>A0A0A9AXB7_ARUDO</name>
<reference evidence="1" key="2">
    <citation type="journal article" date="2015" name="Data Brief">
        <title>Shoot transcriptome of the giant reed, Arundo donax.</title>
        <authorList>
            <person name="Barrero R.A."/>
            <person name="Guerrero F.D."/>
            <person name="Moolhuijzen P."/>
            <person name="Goolsby J.A."/>
            <person name="Tidwell J."/>
            <person name="Bellgard S.E."/>
            <person name="Bellgard M.I."/>
        </authorList>
    </citation>
    <scope>NUCLEOTIDE SEQUENCE</scope>
    <source>
        <tissue evidence="1">Shoot tissue taken approximately 20 cm above the soil surface</tissue>
    </source>
</reference>